<evidence type="ECO:0000313" key="3">
    <source>
        <dbReference type="Proteomes" id="UP001501721"/>
    </source>
</evidence>
<dbReference type="Proteomes" id="UP001501721">
    <property type="component" value="Unassembled WGS sequence"/>
</dbReference>
<feature type="region of interest" description="Disordered" evidence="1">
    <location>
        <begin position="27"/>
        <end position="131"/>
    </location>
</feature>
<sequence>MGGGIGGMAPRLLPDTGIPLALHTLHIPGDGRVAHGPLEGGEPGGSRRPPGGELRGRARYLPPPRRRGRLRHRGCHSVSHVLPSPPVTQADIGSEGPTLGSRYGPRKDRKGSREGSWKGMANRAGNPRAAG</sequence>
<comment type="caution">
    <text evidence="2">The sequence shown here is derived from an EMBL/GenBank/DDBJ whole genome shotgun (WGS) entry which is preliminary data.</text>
</comment>
<reference evidence="2 3" key="1">
    <citation type="journal article" date="2019" name="Int. J. Syst. Evol. Microbiol.">
        <title>The Global Catalogue of Microorganisms (GCM) 10K type strain sequencing project: providing services to taxonomists for standard genome sequencing and annotation.</title>
        <authorList>
            <consortium name="The Broad Institute Genomics Platform"/>
            <consortium name="The Broad Institute Genome Sequencing Center for Infectious Disease"/>
            <person name="Wu L."/>
            <person name="Ma J."/>
        </authorList>
    </citation>
    <scope>NUCLEOTIDE SEQUENCE [LARGE SCALE GENOMIC DNA]</scope>
    <source>
        <strain evidence="2 3">JCM 6923</strain>
    </source>
</reference>
<feature type="compositionally biased region" description="Basic residues" evidence="1">
    <location>
        <begin position="64"/>
        <end position="75"/>
    </location>
</feature>
<dbReference type="EMBL" id="BAAATL010000016">
    <property type="protein sequence ID" value="GAA2489404.1"/>
    <property type="molecule type" value="Genomic_DNA"/>
</dbReference>
<evidence type="ECO:0000256" key="1">
    <source>
        <dbReference type="SAM" id="MobiDB-lite"/>
    </source>
</evidence>
<accession>A0ABN3LSC1</accession>
<organism evidence="2 3">
    <name type="scientific">Streptomyces graminearus</name>
    <dbReference type="NCBI Taxonomy" id="284030"/>
    <lineage>
        <taxon>Bacteria</taxon>
        <taxon>Bacillati</taxon>
        <taxon>Actinomycetota</taxon>
        <taxon>Actinomycetes</taxon>
        <taxon>Kitasatosporales</taxon>
        <taxon>Streptomycetaceae</taxon>
        <taxon>Streptomyces</taxon>
    </lineage>
</organism>
<gene>
    <name evidence="2" type="ORF">GCM10010422_39690</name>
</gene>
<evidence type="ECO:0000313" key="2">
    <source>
        <dbReference type="EMBL" id="GAA2489404.1"/>
    </source>
</evidence>
<name>A0ABN3LSC1_9ACTN</name>
<protein>
    <submittedName>
        <fullName evidence="2">Uncharacterized protein</fullName>
    </submittedName>
</protein>
<keyword evidence="3" id="KW-1185">Reference proteome</keyword>
<proteinExistence type="predicted"/>